<gene>
    <name evidence="1" type="ORF">AKJ52_00965</name>
</gene>
<dbReference type="Gene3D" id="3.40.50.1010">
    <property type="entry name" value="5'-nuclease"/>
    <property type="match status" value="1"/>
</dbReference>
<sequence>MSVFKEIDEGDLISLNLLEEIVSNAIDEEVEIFSINASLQDHLVEDFAKVCKVKNSEDELKYTLQFDWPEDFNDMEKKEQEKRRLRDTFIRAGIAKHSNLPHIMKRLREHDDVIVGLDTNVILDCAITSIIIDQIYAEKFPNWILFAIPKIVMAEIENKANQKFTGPSDHPRLGWPQYDGRIGQRALQEILELDKKDPDRPGLSIMTIGELEGPDTVKTPDNWWKDSEIRSQFQKFLRNISFHKGTYFLSQDRVNVMMSGAEGAEGLYLQKPDFKEFESGKISKERFRNFLYELCIQFGRIKVDGIGGSNPSFQLSIFWPGKHVSDWRESKLKVSSFEEGK</sequence>
<dbReference type="EMBL" id="LHYF01000010">
    <property type="protein sequence ID" value="KXB07099.1"/>
    <property type="molecule type" value="Genomic_DNA"/>
</dbReference>
<dbReference type="AlphaFoldDB" id="A0A133VKZ4"/>
<proteinExistence type="predicted"/>
<dbReference type="Proteomes" id="UP000070404">
    <property type="component" value="Unassembled WGS sequence"/>
</dbReference>
<reference evidence="1 2" key="1">
    <citation type="journal article" date="2016" name="Sci. Rep.">
        <title>Metabolic traits of an uncultured archaeal lineage -MSBL1- from brine pools of the Red Sea.</title>
        <authorList>
            <person name="Mwirichia R."/>
            <person name="Alam I."/>
            <person name="Rashid M."/>
            <person name="Vinu M."/>
            <person name="Ba-Alawi W."/>
            <person name="Anthony Kamau A."/>
            <person name="Kamanda Ngugi D."/>
            <person name="Goker M."/>
            <person name="Klenk H.P."/>
            <person name="Bajic V."/>
            <person name="Stingl U."/>
        </authorList>
    </citation>
    <scope>NUCLEOTIDE SEQUENCE [LARGE SCALE GENOMIC DNA]</scope>
    <source>
        <strain evidence="1">SCGC-AAA382C18</strain>
    </source>
</reference>
<protein>
    <submittedName>
        <fullName evidence="1">Uncharacterized protein</fullName>
    </submittedName>
</protein>
<keyword evidence="2" id="KW-1185">Reference proteome</keyword>
<organism evidence="1 2">
    <name type="scientific">candidate division MSBL1 archaeon SCGC-AAA382C18</name>
    <dbReference type="NCBI Taxonomy" id="1698281"/>
    <lineage>
        <taxon>Archaea</taxon>
        <taxon>Methanobacteriati</taxon>
        <taxon>Methanobacteriota</taxon>
        <taxon>candidate division MSBL1</taxon>
    </lineage>
</organism>
<comment type="caution">
    <text evidence="1">The sequence shown here is derived from an EMBL/GenBank/DDBJ whole genome shotgun (WGS) entry which is preliminary data.</text>
</comment>
<evidence type="ECO:0000313" key="1">
    <source>
        <dbReference type="EMBL" id="KXB07099.1"/>
    </source>
</evidence>
<accession>A0A133VKZ4</accession>
<evidence type="ECO:0000313" key="2">
    <source>
        <dbReference type="Proteomes" id="UP000070404"/>
    </source>
</evidence>
<name>A0A133VKZ4_9EURY</name>